<dbReference type="CDD" id="cd09888">
    <property type="entry name" value="NGN_Euk"/>
    <property type="match status" value="1"/>
</dbReference>
<dbReference type="Pfam" id="PF23284">
    <property type="entry name" value="KOW2_Spt5"/>
    <property type="match status" value="1"/>
</dbReference>
<dbReference type="Pfam" id="PF00097">
    <property type="entry name" value="zf-C3HC4"/>
    <property type="match status" value="1"/>
</dbReference>
<dbReference type="CDD" id="cd06085">
    <property type="entry name" value="KOW_Spt5_5"/>
    <property type="match status" value="1"/>
</dbReference>
<dbReference type="GO" id="GO:0003746">
    <property type="term" value="F:translation elongation factor activity"/>
    <property type="evidence" value="ECO:0007669"/>
    <property type="project" value="UniProtKB-KW"/>
</dbReference>
<dbReference type="InterPro" id="IPR039659">
    <property type="entry name" value="SPT5"/>
</dbReference>
<comment type="caution">
    <text evidence="25">The sequence shown here is derived from an EMBL/GenBank/DDBJ whole genome shotgun (WGS) entry which is preliminary data.</text>
</comment>
<dbReference type="CDD" id="cd06083">
    <property type="entry name" value="KOW_Spt5_3"/>
    <property type="match status" value="1"/>
</dbReference>
<name>A0ABQ8IQY9_DERPT</name>
<dbReference type="Gene3D" id="2.30.30.1150">
    <property type="match status" value="1"/>
</dbReference>
<evidence type="ECO:0000313" key="25">
    <source>
        <dbReference type="EMBL" id="KAH9412743.1"/>
    </source>
</evidence>
<dbReference type="InterPro" id="IPR041978">
    <property type="entry name" value="KOW_Spt5_5"/>
</dbReference>
<evidence type="ECO:0000256" key="11">
    <source>
        <dbReference type="ARBA" id="ARBA00022786"/>
    </source>
</evidence>
<dbReference type="SMART" id="SM00738">
    <property type="entry name" value="NGN"/>
    <property type="match status" value="1"/>
</dbReference>
<dbReference type="CDD" id="cd15525">
    <property type="entry name" value="PHD_UHRF1_2"/>
    <property type="match status" value="1"/>
</dbReference>
<dbReference type="Pfam" id="PF23042">
    <property type="entry name" value="KOW1_SPT5"/>
    <property type="match status" value="1"/>
</dbReference>
<gene>
    <name evidence="25" type="primary">SUPT5H</name>
    <name evidence="25" type="ORF">DERP_009724</name>
</gene>
<dbReference type="InterPro" id="IPR024945">
    <property type="entry name" value="Spt5_C_dom"/>
</dbReference>
<comment type="pathway">
    <text evidence="3">Protein modification; protein ubiquitination.</text>
</comment>
<keyword evidence="25" id="KW-0648">Protein biosynthesis</keyword>
<dbReference type="InterPro" id="IPR005100">
    <property type="entry name" value="NGN-domain"/>
</dbReference>
<dbReference type="InterPro" id="IPR017907">
    <property type="entry name" value="Znf_RING_CS"/>
</dbReference>
<dbReference type="InterPro" id="IPR057936">
    <property type="entry name" value="KOWx_Spt5"/>
</dbReference>
<dbReference type="Pfam" id="PF00628">
    <property type="entry name" value="PHD"/>
    <property type="match status" value="1"/>
</dbReference>
<evidence type="ECO:0000259" key="24">
    <source>
        <dbReference type="PROSITE" id="PS51015"/>
    </source>
</evidence>
<dbReference type="Pfam" id="PF23037">
    <property type="entry name" value="KOWx_SPT5"/>
    <property type="match status" value="1"/>
</dbReference>
<evidence type="ECO:0000256" key="20">
    <source>
        <dbReference type="SAM" id="MobiDB-lite"/>
    </source>
</evidence>
<dbReference type="InterPro" id="IPR015947">
    <property type="entry name" value="PUA-like_sf"/>
</dbReference>
<dbReference type="Pfam" id="PF00467">
    <property type="entry name" value="KOW"/>
    <property type="match status" value="1"/>
</dbReference>
<keyword evidence="10 18" id="KW-0863">Zinc-finger</keyword>
<dbReference type="CDD" id="cd06081">
    <property type="entry name" value="KOW_Spt5_1"/>
    <property type="match status" value="1"/>
</dbReference>
<comment type="catalytic activity">
    <reaction evidence="1">
        <text>S-ubiquitinyl-[E2 ubiquitin-conjugating enzyme]-L-cysteine + [acceptor protein]-L-lysine = [E2 ubiquitin-conjugating enzyme]-L-cysteine + N(6)-ubiquitinyl-[acceptor protein]-L-lysine.</text>
        <dbReference type="EC" id="2.3.2.27"/>
    </reaction>
</comment>
<evidence type="ECO:0000313" key="26">
    <source>
        <dbReference type="Proteomes" id="UP000887458"/>
    </source>
</evidence>
<dbReference type="Pfam" id="PF03439">
    <property type="entry name" value="Spt5-NGN"/>
    <property type="match status" value="1"/>
</dbReference>
<dbReference type="Gene3D" id="3.30.70.940">
    <property type="entry name" value="NusG, N-terminal domain"/>
    <property type="match status" value="1"/>
</dbReference>
<evidence type="ECO:0000259" key="23">
    <source>
        <dbReference type="PROSITE" id="PS50089"/>
    </source>
</evidence>
<proteinExistence type="inferred from homology"/>
<dbReference type="InterPro" id="IPR011011">
    <property type="entry name" value="Znf_FYVE_PHD"/>
</dbReference>
<evidence type="ECO:0000259" key="22">
    <source>
        <dbReference type="PROSITE" id="PS50053"/>
    </source>
</evidence>
<evidence type="ECO:0000256" key="7">
    <source>
        <dbReference type="ARBA" id="ARBA00021370"/>
    </source>
</evidence>
<feature type="compositionally biased region" description="Polar residues" evidence="20">
    <location>
        <begin position="1495"/>
        <end position="1520"/>
    </location>
</feature>
<dbReference type="SMART" id="SM00184">
    <property type="entry name" value="RING"/>
    <property type="match status" value="2"/>
</dbReference>
<evidence type="ECO:0000256" key="18">
    <source>
        <dbReference type="PROSITE-ProRule" id="PRU00175"/>
    </source>
</evidence>
<dbReference type="Proteomes" id="UP000887458">
    <property type="component" value="Unassembled WGS sequence"/>
</dbReference>
<dbReference type="CDD" id="cd06084">
    <property type="entry name" value="KOW_Spt5_4"/>
    <property type="match status" value="1"/>
</dbReference>
<dbReference type="Gene3D" id="2.30.30.140">
    <property type="match status" value="1"/>
</dbReference>
<evidence type="ECO:0000256" key="2">
    <source>
        <dbReference type="ARBA" id="ARBA00004123"/>
    </source>
</evidence>
<feature type="region of interest" description="Disordered" evidence="20">
    <location>
        <begin position="507"/>
        <end position="528"/>
    </location>
</feature>
<dbReference type="InterPro" id="IPR013083">
    <property type="entry name" value="Znf_RING/FYVE/PHD"/>
</dbReference>
<dbReference type="SUPFAM" id="SSF88697">
    <property type="entry name" value="PUA domain-like"/>
    <property type="match status" value="1"/>
</dbReference>
<feature type="domain" description="YDG" evidence="24">
    <location>
        <begin position="395"/>
        <end position="567"/>
    </location>
</feature>
<dbReference type="InterPro" id="IPR036987">
    <property type="entry name" value="SRA-YDG_sf"/>
</dbReference>
<feature type="region of interest" description="Disordered" evidence="20">
    <location>
        <begin position="735"/>
        <end position="762"/>
    </location>
</feature>
<dbReference type="SUPFAM" id="SSF57850">
    <property type="entry name" value="RING/U-box"/>
    <property type="match status" value="1"/>
</dbReference>
<protein>
    <recommendedName>
        <fullName evidence="6">Transcription elongation factor SPT5</fullName>
        <ecNumber evidence="5">2.3.2.27</ecNumber>
    </recommendedName>
    <alternativeName>
        <fullName evidence="17">DRB sensitivity-inducing factor large subunit</fullName>
    </alternativeName>
    <alternativeName>
        <fullName evidence="7">Transcription elongation factor spt5</fullName>
    </alternativeName>
</protein>
<dbReference type="InterPro" id="IPR006645">
    <property type="entry name" value="NGN-like_dom"/>
</dbReference>
<dbReference type="Gene3D" id="2.30.30.30">
    <property type="match status" value="3"/>
</dbReference>
<evidence type="ECO:0000256" key="17">
    <source>
        <dbReference type="ARBA" id="ARBA00029645"/>
    </source>
</evidence>
<dbReference type="Pfam" id="PF02182">
    <property type="entry name" value="SAD_SRA"/>
    <property type="match status" value="1"/>
</dbReference>
<dbReference type="SMART" id="SM00739">
    <property type="entry name" value="KOW"/>
    <property type="match status" value="5"/>
</dbReference>
<evidence type="ECO:0000256" key="3">
    <source>
        <dbReference type="ARBA" id="ARBA00004906"/>
    </source>
</evidence>
<dbReference type="Gene3D" id="2.30.280.10">
    <property type="entry name" value="SRA-YDG"/>
    <property type="match status" value="1"/>
</dbReference>
<comment type="similarity">
    <text evidence="4">Belongs to the SPT5 family.</text>
</comment>
<dbReference type="InterPro" id="IPR001965">
    <property type="entry name" value="Znf_PHD"/>
</dbReference>
<dbReference type="Pfam" id="PF23291">
    <property type="entry name" value="KOW4_SPT5"/>
    <property type="match status" value="1"/>
</dbReference>
<feature type="domain" description="Ubiquitin-like" evidence="22">
    <location>
        <begin position="38"/>
        <end position="91"/>
    </location>
</feature>
<evidence type="ECO:0000256" key="19">
    <source>
        <dbReference type="PROSITE-ProRule" id="PRU00358"/>
    </source>
</evidence>
<keyword evidence="25" id="KW-0251">Elongation factor</keyword>
<dbReference type="PANTHER" id="PTHR11125:SF7">
    <property type="entry name" value="TRANSCRIPTION ELONGATION FACTOR SPT5"/>
    <property type="match status" value="1"/>
</dbReference>
<dbReference type="InterPro" id="IPR019787">
    <property type="entry name" value="Znf_PHD-finger"/>
</dbReference>
<dbReference type="InterPro" id="IPR014722">
    <property type="entry name" value="Rib_uL2_dom2"/>
</dbReference>
<feature type="region of interest" description="Disordered" evidence="20">
    <location>
        <begin position="1312"/>
        <end position="1358"/>
    </location>
</feature>
<dbReference type="Gene3D" id="3.30.40.10">
    <property type="entry name" value="Zinc/RING finger domain, C3HC4 (zinc finger)"/>
    <property type="match status" value="1"/>
</dbReference>
<keyword evidence="15 19" id="KW-0539">Nucleus</keyword>
<dbReference type="PROSITE" id="PS50053">
    <property type="entry name" value="UBIQUITIN_2"/>
    <property type="match status" value="1"/>
</dbReference>
<dbReference type="CDD" id="cd06082">
    <property type="entry name" value="KOW_Spt5_2"/>
    <property type="match status" value="1"/>
</dbReference>
<evidence type="ECO:0000256" key="8">
    <source>
        <dbReference type="ARBA" id="ARBA00022679"/>
    </source>
</evidence>
<dbReference type="PROSITE" id="PS50089">
    <property type="entry name" value="ZF_RING_2"/>
    <property type="match status" value="1"/>
</dbReference>
<keyword evidence="11" id="KW-0833">Ubl conjugation pathway</keyword>
<evidence type="ECO:0000256" key="10">
    <source>
        <dbReference type="ARBA" id="ARBA00022771"/>
    </source>
</evidence>
<dbReference type="SUPFAM" id="SSF54236">
    <property type="entry name" value="Ubiquitin-like"/>
    <property type="match status" value="1"/>
</dbReference>
<dbReference type="PROSITE" id="PS51015">
    <property type="entry name" value="YDG"/>
    <property type="match status" value="1"/>
</dbReference>
<evidence type="ECO:0000256" key="16">
    <source>
        <dbReference type="ARBA" id="ARBA00023306"/>
    </source>
</evidence>
<feature type="domain" description="RING-type" evidence="23">
    <location>
        <begin position="681"/>
        <end position="726"/>
    </location>
</feature>
<dbReference type="InterPro" id="IPR005824">
    <property type="entry name" value="KOW"/>
</dbReference>
<dbReference type="SUPFAM" id="SSF50104">
    <property type="entry name" value="Translation proteins SH3-like domain"/>
    <property type="match status" value="1"/>
</dbReference>
<dbReference type="InterPro" id="IPR041977">
    <property type="entry name" value="KOW_Spt5_4"/>
</dbReference>
<dbReference type="EC" id="2.3.2.27" evidence="5"/>
<organism evidence="25 26">
    <name type="scientific">Dermatophagoides pteronyssinus</name>
    <name type="common">European house dust mite</name>
    <dbReference type="NCBI Taxonomy" id="6956"/>
    <lineage>
        <taxon>Eukaryota</taxon>
        <taxon>Metazoa</taxon>
        <taxon>Ecdysozoa</taxon>
        <taxon>Arthropoda</taxon>
        <taxon>Chelicerata</taxon>
        <taxon>Arachnida</taxon>
        <taxon>Acari</taxon>
        <taxon>Acariformes</taxon>
        <taxon>Sarcoptiformes</taxon>
        <taxon>Astigmata</taxon>
        <taxon>Psoroptidia</taxon>
        <taxon>Analgoidea</taxon>
        <taxon>Pyroglyphidae</taxon>
        <taxon>Dermatophagoidinae</taxon>
        <taxon>Dermatophagoides</taxon>
    </lineage>
</organism>
<evidence type="ECO:0000256" key="12">
    <source>
        <dbReference type="ARBA" id="ARBA00022833"/>
    </source>
</evidence>
<dbReference type="Gene3D" id="3.10.20.90">
    <property type="entry name" value="Phosphatidylinositol 3-kinase Catalytic Subunit, Chain A, domain 1"/>
    <property type="match status" value="1"/>
</dbReference>
<dbReference type="InterPro" id="IPR041976">
    <property type="entry name" value="KOW_Spt5_3"/>
</dbReference>
<dbReference type="InterPro" id="IPR036735">
    <property type="entry name" value="NGN_dom_sf"/>
</dbReference>
<feature type="domain" description="PHD-type" evidence="21">
    <location>
        <begin position="296"/>
        <end position="348"/>
    </location>
</feature>
<feature type="region of interest" description="Disordered" evidence="20">
    <location>
        <begin position="1420"/>
        <end position="1552"/>
    </location>
</feature>
<evidence type="ECO:0000256" key="14">
    <source>
        <dbReference type="ARBA" id="ARBA00023163"/>
    </source>
</evidence>
<evidence type="ECO:0000256" key="6">
    <source>
        <dbReference type="ARBA" id="ARBA00020181"/>
    </source>
</evidence>
<dbReference type="Pfam" id="PF11942">
    <property type="entry name" value="Spt5_N"/>
    <property type="match status" value="1"/>
</dbReference>
<keyword evidence="14" id="KW-0804">Transcription</keyword>
<accession>A0ABQ8IQY9</accession>
<evidence type="ECO:0000256" key="4">
    <source>
        <dbReference type="ARBA" id="ARBA00006956"/>
    </source>
</evidence>
<feature type="compositionally biased region" description="Basic and acidic residues" evidence="20">
    <location>
        <begin position="748"/>
        <end position="761"/>
    </location>
</feature>
<dbReference type="PROSITE" id="PS00518">
    <property type="entry name" value="ZF_RING_1"/>
    <property type="match status" value="1"/>
</dbReference>
<evidence type="ECO:0000256" key="1">
    <source>
        <dbReference type="ARBA" id="ARBA00000900"/>
    </source>
</evidence>
<dbReference type="CDD" id="cd17039">
    <property type="entry name" value="Ubl_ubiquitin_like"/>
    <property type="match status" value="1"/>
</dbReference>
<evidence type="ECO:0000256" key="13">
    <source>
        <dbReference type="ARBA" id="ARBA00023125"/>
    </source>
</evidence>
<sequence>MPGIRFQCQLVSGDDDSKFDLWWYPSRHHPIRLLRQLIRERLQQLWPDKSHHNDSIRLFFNGQQLEDQYSIQTYDLSQDDVIHVMLTSPSTTSSTTVQSLSNDNSNIDHHHQPIDQDDYYKVGDHVDAFEPETGSWFPARIVRMTKSTTDQTVNYCVTFRKQSLGCDQIRPLSQIRPQPYRMIEKDKLQPGQTVMAYIQHDHQWYAAAVEMIKHSRQAFCMRIWLALVTHGSEMPIIRQQIRYRHGHIYHLESNVPIAERCSQLDSIVRNGSAIDRYIEPDCDQCADDAAIQQCSKCGCHICRMKTDPDKQLVCDECERPTHLWCLAKPLDRIPDNDDDWYCDECRNETSEDLLQQQQSHLQQRQQNNQTTGWGYGMACAARSKHRNRVESQTFGAIAGVPVGSWWRFRVQASEAGVHAPLVAGIHGSQSLGVYSLVFAAINPQDVDLGDEIYYTANNSRNSRHSSAAADDNRRLERDALALARNCPVPVNEQYGATANGPDRNLWKQGPPIRVLRSGNGRRPAKHGRRSRFLPKIGVRYDGLYKVVSYWCEAATNGHRIWRFLLRRHDPQPAPWTDAGRYRMKKLGLQLQYPPGWCRSIAQKRFWTIDSGIRAKQSRTILSNQIQSEADQPITEKYDIPKSLIKLIDNDSANRQAWANILAQQYANREQFLTIVRQTFRCACCMDTGDNQMMITTECGHNFCGVCLEQYLQTQQHSPTNSKPVCPAEVDSEIEDDEEWEEGAQQDIIDNKMDSSDQSDRNQHRRLQMILTSEEDQLENYYRMKYAEPTSAAHGYDNDAELSNNISQQALMPGVKDPNLWMVKCRIGEEKQTVLQLMRKFIAHQNSDDPLQIKSVVAPEGIKGYIYIEAFKQTHVKQAIQNVGNLRLGLYKQTMVPISEMTEVLKVTKDTSNLKVGQWVRLKRGLYKDDLAQVDYVDVAQNQVHLKLIPRIDYTRLRGALRAPGGNDSQNDADKKKRFKKPAAKLFDMDAIRSIGGEVTNDGDFIIFESNRYRRGFLYKAFNMNAIQVEGVKPTLAELERFEEHPEGMEIQLTESTLAEDRGHSFSPGDNIEVISGELKGLTGKILTIEGNLIKMLANHEDLDAPLPFQPHELRKYFKPGDHVKVIAGRYEGDTGLIIRVEDDQIVLFSDLTMHELRVLHKDLQLCSDMATGVDSMGQYQWGDLVHLDAQTVGVIVRLERENFHVLNMHDRVVQVKPQAILRKRDSKRAVSLDSDSNQIQVKDQVRVHDGPYTGRQGEIKHLYRGIAFLYSRMVLENGGIFACKTRHLLLQGASKSQTTATAAGLSAGYMSPRVMQSPAHPSGGNAASGGGAGTGGGGGGGSPMPPRQGFQRSGRDRNDLNLIGKTIKITQGHYKGYIGIVKDAIGATARVELHTSCQTITVDKTRIALVTADGRILPNAAAGGRSATGMDSAASTPNPYSGNRTPSYGSQTPMHSGSRTPLHDPSRTPLHDGSRTPAWDSGATPRPEFEDYLDTSPSPGTFLAPNTPSYNNPETPQAYTPATPGMYCGSDSTPYSPYPTTSPSPGGSSGYLHGIAPSPGYLAPSPASTGSASYHNPHSVGPSPSVPFGYSPMTPDVNSPHLNPQTPGVGIGADPSGGYASDWLSTDMEVRIKSIHQDEDLIGQHGFIRSISGSMCSVFLPQEDRVVSILSSNLEPVDPQHHP</sequence>
<comment type="subcellular location">
    <subcellularLocation>
        <location evidence="2 19">Nucleus</location>
    </subcellularLocation>
</comment>
<feature type="compositionally biased region" description="Gly residues" evidence="20">
    <location>
        <begin position="1326"/>
        <end position="1342"/>
    </location>
</feature>
<evidence type="ECO:0000256" key="5">
    <source>
        <dbReference type="ARBA" id="ARBA00012483"/>
    </source>
</evidence>
<feature type="compositionally biased region" description="Basic and acidic residues" evidence="20">
    <location>
        <begin position="1461"/>
        <end position="1474"/>
    </location>
</feature>
<dbReference type="InterPro" id="IPR018957">
    <property type="entry name" value="Znf_C3HC4_RING-type"/>
</dbReference>
<dbReference type="InterPro" id="IPR041973">
    <property type="entry name" value="KOW_Spt5_1"/>
</dbReference>
<keyword evidence="12" id="KW-0862">Zinc</keyword>
<dbReference type="Pfam" id="PF23290">
    <property type="entry name" value="KOW5_SPT5"/>
    <property type="match status" value="1"/>
</dbReference>
<evidence type="ECO:0000259" key="21">
    <source>
        <dbReference type="PROSITE" id="PS50016"/>
    </source>
</evidence>
<dbReference type="SMART" id="SM00249">
    <property type="entry name" value="PHD"/>
    <property type="match status" value="1"/>
</dbReference>
<keyword evidence="26" id="KW-1185">Reference proteome</keyword>
<keyword evidence="8" id="KW-0808">Transferase</keyword>
<dbReference type="InterPro" id="IPR008991">
    <property type="entry name" value="Translation_prot_SH3-like_sf"/>
</dbReference>
<dbReference type="InterPro" id="IPR029071">
    <property type="entry name" value="Ubiquitin-like_domsf"/>
</dbReference>
<dbReference type="InterPro" id="IPR001841">
    <property type="entry name" value="Znf_RING"/>
</dbReference>
<evidence type="ECO:0000256" key="9">
    <source>
        <dbReference type="ARBA" id="ARBA00022723"/>
    </source>
</evidence>
<keyword evidence="13" id="KW-0238">DNA-binding</keyword>
<dbReference type="CDD" id="cd20387">
    <property type="entry name" value="Tudor_UHRF_rpt1"/>
    <property type="match status" value="1"/>
</dbReference>
<dbReference type="InterPro" id="IPR000626">
    <property type="entry name" value="Ubiquitin-like_dom"/>
</dbReference>
<dbReference type="InterPro" id="IPR041980">
    <property type="entry name" value="KOW_Spt5_6_metazoa"/>
</dbReference>
<dbReference type="PANTHER" id="PTHR11125">
    <property type="entry name" value="SUPPRESSOR OF TY 5"/>
    <property type="match status" value="1"/>
</dbReference>
<keyword evidence="16" id="KW-0131">Cell cycle</keyword>
<reference evidence="25 26" key="2">
    <citation type="journal article" date="2022" name="Mol. Biol. Evol.">
        <title>Comparative Genomics Reveals Insights into the Divergent Evolution of Astigmatic Mites and Household Pest Adaptations.</title>
        <authorList>
            <person name="Xiong Q."/>
            <person name="Wan A.T."/>
            <person name="Liu X."/>
            <person name="Fung C.S."/>
            <person name="Xiao X."/>
            <person name="Malainual N."/>
            <person name="Hou J."/>
            <person name="Wang L."/>
            <person name="Wang M."/>
            <person name="Yang K.Y."/>
            <person name="Cui Y."/>
            <person name="Leung E.L."/>
            <person name="Nong W."/>
            <person name="Shin S.K."/>
            <person name="Au S.W."/>
            <person name="Jeong K.Y."/>
            <person name="Chew F.T."/>
            <person name="Hui J.H."/>
            <person name="Leung T.F."/>
            <person name="Tungtrongchitr A."/>
            <person name="Zhong N."/>
            <person name="Liu Z."/>
            <person name="Tsui S.K."/>
        </authorList>
    </citation>
    <scope>NUCLEOTIDE SEQUENCE [LARGE SCALE GENOMIC DNA]</scope>
    <source>
        <strain evidence="25">Derp</strain>
    </source>
</reference>
<dbReference type="SMART" id="SM00466">
    <property type="entry name" value="SRA"/>
    <property type="match status" value="1"/>
</dbReference>
<dbReference type="SMART" id="SM01104">
    <property type="entry name" value="CTD"/>
    <property type="match status" value="1"/>
</dbReference>
<dbReference type="Pfam" id="PF23288">
    <property type="entry name" value="KOW6_SPT5"/>
    <property type="match status" value="1"/>
</dbReference>
<keyword evidence="9" id="KW-0479">Metal-binding</keyword>
<evidence type="ECO:0000256" key="15">
    <source>
        <dbReference type="ARBA" id="ARBA00023242"/>
    </source>
</evidence>
<dbReference type="InterPro" id="IPR039385">
    <property type="entry name" value="NGN_Euk"/>
</dbReference>
<dbReference type="SUPFAM" id="SSF57903">
    <property type="entry name" value="FYVE/PHD zinc finger"/>
    <property type="match status" value="1"/>
</dbReference>
<dbReference type="InterPro" id="IPR041975">
    <property type="entry name" value="KOW_Spt5_2"/>
</dbReference>
<dbReference type="InterPro" id="IPR022581">
    <property type="entry name" value="Spt5_N"/>
</dbReference>
<dbReference type="Pfam" id="PF00240">
    <property type="entry name" value="ubiquitin"/>
    <property type="match status" value="1"/>
</dbReference>
<dbReference type="PROSITE" id="PS50016">
    <property type="entry name" value="ZF_PHD_2"/>
    <property type="match status" value="1"/>
</dbReference>
<dbReference type="EMBL" id="NJHN03000128">
    <property type="protein sequence ID" value="KAH9412743.1"/>
    <property type="molecule type" value="Genomic_DNA"/>
</dbReference>
<reference evidence="25 26" key="1">
    <citation type="journal article" date="2018" name="J. Allergy Clin. Immunol.">
        <title>High-quality assembly of Dermatophagoides pteronyssinus genome and transcriptome reveals a wide range of novel allergens.</title>
        <authorList>
            <person name="Liu X.Y."/>
            <person name="Yang K.Y."/>
            <person name="Wang M.Q."/>
            <person name="Kwok J.S."/>
            <person name="Zeng X."/>
            <person name="Yang Z."/>
            <person name="Xiao X.J."/>
            <person name="Lau C.P."/>
            <person name="Li Y."/>
            <person name="Huang Z.M."/>
            <person name="Ba J.G."/>
            <person name="Yim A.K."/>
            <person name="Ouyang C.Y."/>
            <person name="Ngai S.M."/>
            <person name="Chan T.F."/>
            <person name="Leung E.L."/>
            <person name="Liu L."/>
            <person name="Liu Z.G."/>
            <person name="Tsui S.K."/>
        </authorList>
    </citation>
    <scope>NUCLEOTIDE SEQUENCE [LARGE SCALE GENOMIC DNA]</scope>
    <source>
        <strain evidence="25">Derp</strain>
    </source>
</reference>
<feature type="compositionally biased region" description="Polar residues" evidence="20">
    <location>
        <begin position="1433"/>
        <end position="1459"/>
    </location>
</feature>
<dbReference type="InterPro" id="IPR003105">
    <property type="entry name" value="SRA_YDG"/>
</dbReference>